<evidence type="ECO:0000256" key="6">
    <source>
        <dbReference type="PROSITE-ProRule" id="PRU00175"/>
    </source>
</evidence>
<dbReference type="PANTHER" id="PTHR15710:SF229">
    <property type="entry name" value="E3 UBIQUITIN-PROTEIN LIGASE RNF181-LIKE"/>
    <property type="match status" value="1"/>
</dbReference>
<dbReference type="Gramene" id="PRQ45276">
    <property type="protein sequence ID" value="PRQ45276"/>
    <property type="gene ID" value="RchiOBHm_Chr3g0488411"/>
</dbReference>
<accession>A0A2P6RFR6</accession>
<keyword evidence="4 6" id="KW-0863">Zinc-finger</keyword>
<keyword evidence="5" id="KW-0862">Zinc</keyword>
<proteinExistence type="predicted"/>
<dbReference type="EC" id="2.3.2.27" evidence="2"/>
<evidence type="ECO:0000256" key="3">
    <source>
        <dbReference type="ARBA" id="ARBA00022723"/>
    </source>
</evidence>
<evidence type="ECO:0000256" key="5">
    <source>
        <dbReference type="ARBA" id="ARBA00022833"/>
    </source>
</evidence>
<name>A0A2P6RFR6_ROSCH</name>
<comment type="catalytic activity">
    <reaction evidence="1">
        <text>S-ubiquitinyl-[E2 ubiquitin-conjugating enzyme]-L-cysteine + [acceptor protein]-L-lysine = [E2 ubiquitin-conjugating enzyme]-L-cysteine + N(6)-ubiquitinyl-[acceptor protein]-L-lysine.</text>
        <dbReference type="EC" id="2.3.2.27"/>
    </reaction>
</comment>
<keyword evidence="3" id="KW-0479">Metal-binding</keyword>
<dbReference type="SMART" id="SM00184">
    <property type="entry name" value="RING"/>
    <property type="match status" value="1"/>
</dbReference>
<feature type="domain" description="RING-type" evidence="7">
    <location>
        <begin position="174"/>
        <end position="215"/>
    </location>
</feature>
<dbReference type="GO" id="GO:0061630">
    <property type="term" value="F:ubiquitin protein ligase activity"/>
    <property type="evidence" value="ECO:0007669"/>
    <property type="project" value="UniProtKB-EC"/>
</dbReference>
<dbReference type="GO" id="GO:0016567">
    <property type="term" value="P:protein ubiquitination"/>
    <property type="evidence" value="ECO:0007669"/>
    <property type="project" value="TreeGrafter"/>
</dbReference>
<dbReference type="Gene3D" id="3.30.40.10">
    <property type="entry name" value="Zinc/RING finger domain, C3HC4 (zinc finger)"/>
    <property type="match status" value="1"/>
</dbReference>
<dbReference type="SUPFAM" id="SSF57850">
    <property type="entry name" value="RING/U-box"/>
    <property type="match status" value="1"/>
</dbReference>
<dbReference type="InterPro" id="IPR013083">
    <property type="entry name" value="Znf_RING/FYVE/PHD"/>
</dbReference>
<protein>
    <recommendedName>
        <fullName evidence="2">RING-type E3 ubiquitin transferase</fullName>
        <ecNumber evidence="2">2.3.2.27</ecNumber>
    </recommendedName>
</protein>
<keyword evidence="9" id="KW-1185">Reference proteome</keyword>
<dbReference type="CDD" id="cd16454">
    <property type="entry name" value="RING-H2_PA-TM-RING"/>
    <property type="match status" value="1"/>
</dbReference>
<dbReference type="Pfam" id="PF13639">
    <property type="entry name" value="zf-RING_2"/>
    <property type="match status" value="1"/>
</dbReference>
<dbReference type="InterPro" id="IPR001841">
    <property type="entry name" value="Znf_RING"/>
</dbReference>
<reference evidence="8 9" key="1">
    <citation type="journal article" date="2018" name="Nat. Genet.">
        <title>The Rosa genome provides new insights in the design of modern roses.</title>
        <authorList>
            <person name="Bendahmane M."/>
        </authorList>
    </citation>
    <scope>NUCLEOTIDE SEQUENCE [LARGE SCALE GENOMIC DNA]</scope>
    <source>
        <strain evidence="9">cv. Old Blush</strain>
    </source>
</reference>
<evidence type="ECO:0000256" key="2">
    <source>
        <dbReference type="ARBA" id="ARBA00012483"/>
    </source>
</evidence>
<evidence type="ECO:0000259" key="7">
    <source>
        <dbReference type="PROSITE" id="PS50089"/>
    </source>
</evidence>
<organism evidence="8 9">
    <name type="scientific">Rosa chinensis</name>
    <name type="common">China rose</name>
    <dbReference type="NCBI Taxonomy" id="74649"/>
    <lineage>
        <taxon>Eukaryota</taxon>
        <taxon>Viridiplantae</taxon>
        <taxon>Streptophyta</taxon>
        <taxon>Embryophyta</taxon>
        <taxon>Tracheophyta</taxon>
        <taxon>Spermatophyta</taxon>
        <taxon>Magnoliopsida</taxon>
        <taxon>eudicotyledons</taxon>
        <taxon>Gunneridae</taxon>
        <taxon>Pentapetalae</taxon>
        <taxon>rosids</taxon>
        <taxon>fabids</taxon>
        <taxon>Rosales</taxon>
        <taxon>Rosaceae</taxon>
        <taxon>Rosoideae</taxon>
        <taxon>Rosoideae incertae sedis</taxon>
        <taxon>Rosa</taxon>
    </lineage>
</organism>
<dbReference type="PANTHER" id="PTHR15710">
    <property type="entry name" value="E3 UBIQUITIN-PROTEIN LIGASE PRAJA"/>
    <property type="match status" value="1"/>
</dbReference>
<evidence type="ECO:0000313" key="9">
    <source>
        <dbReference type="Proteomes" id="UP000238479"/>
    </source>
</evidence>
<evidence type="ECO:0000256" key="1">
    <source>
        <dbReference type="ARBA" id="ARBA00000900"/>
    </source>
</evidence>
<dbReference type="GO" id="GO:0008270">
    <property type="term" value="F:zinc ion binding"/>
    <property type="evidence" value="ECO:0007669"/>
    <property type="project" value="UniProtKB-KW"/>
</dbReference>
<dbReference type="PROSITE" id="PS50089">
    <property type="entry name" value="ZF_RING_2"/>
    <property type="match status" value="1"/>
</dbReference>
<gene>
    <name evidence="8" type="ORF">RchiOBHm_Chr3g0488411</name>
</gene>
<comment type="caution">
    <text evidence="8">The sequence shown here is derived from an EMBL/GenBank/DDBJ whole genome shotgun (WGS) entry which is preliminary data.</text>
</comment>
<evidence type="ECO:0000313" key="8">
    <source>
        <dbReference type="EMBL" id="PRQ45276.1"/>
    </source>
</evidence>
<dbReference type="AlphaFoldDB" id="A0A2P6RFR6"/>
<dbReference type="Proteomes" id="UP000238479">
    <property type="component" value="Chromosome 3"/>
</dbReference>
<evidence type="ECO:0000256" key="4">
    <source>
        <dbReference type="ARBA" id="ARBA00022771"/>
    </source>
</evidence>
<sequence>MEEMVVLRLSTKVKQESSPYPDRGEVSEDYILVKVRFSRAIGSRSSLDYPVIWEERTLLDSRQFWVKLRSVQNVSSPYRTRCAQSITESLSLMRVPEEEHPNAINKLLEVLDATVSTELPIDVAIWDMTFLFGSDAVSEAMDMYKPNLVPATRSSIEALERVNVDHTLPYEDPCVICLEDFSVDQMVIHLPCSHYYHEHCIVQSLEISHMCPLCRYPMPTLVEEVPSQPC</sequence>
<dbReference type="EMBL" id="PDCK01000041">
    <property type="protein sequence ID" value="PRQ45276.1"/>
    <property type="molecule type" value="Genomic_DNA"/>
</dbReference>
<dbReference type="GO" id="GO:0005737">
    <property type="term" value="C:cytoplasm"/>
    <property type="evidence" value="ECO:0007669"/>
    <property type="project" value="TreeGrafter"/>
</dbReference>